<evidence type="ECO:0000313" key="3">
    <source>
        <dbReference type="EMBL" id="EFJ52028.1"/>
    </source>
</evidence>
<dbReference type="PANTHER" id="PTHR13847">
    <property type="entry name" value="SARCOSINE DEHYDROGENASE-RELATED"/>
    <property type="match status" value="1"/>
</dbReference>
<evidence type="ECO:0000313" key="4">
    <source>
        <dbReference type="Proteomes" id="UP000001058"/>
    </source>
</evidence>
<dbReference type="RefSeq" id="XP_002946802.1">
    <property type="nucleotide sequence ID" value="XM_002946756.1"/>
</dbReference>
<keyword evidence="4" id="KW-1185">Reference proteome</keyword>
<dbReference type="Proteomes" id="UP000001058">
    <property type="component" value="Unassembled WGS sequence"/>
</dbReference>
<dbReference type="eggNOG" id="KOG2844">
    <property type="taxonomic scope" value="Eukaryota"/>
</dbReference>
<dbReference type="KEGG" id="vcn:VOLCADRAFT_87151"/>
<accession>D8TKA9</accession>
<evidence type="ECO:0000259" key="2">
    <source>
        <dbReference type="Pfam" id="PF01266"/>
    </source>
</evidence>
<dbReference type="STRING" id="3068.D8TKA9"/>
<dbReference type="Gene3D" id="3.30.9.10">
    <property type="entry name" value="D-Amino Acid Oxidase, subunit A, domain 2"/>
    <property type="match status" value="2"/>
</dbReference>
<dbReference type="InterPro" id="IPR006076">
    <property type="entry name" value="FAD-dep_OxRdtase"/>
</dbReference>
<organism evidence="4">
    <name type="scientific">Volvox carteri f. nagariensis</name>
    <dbReference type="NCBI Taxonomy" id="3068"/>
    <lineage>
        <taxon>Eukaryota</taxon>
        <taxon>Viridiplantae</taxon>
        <taxon>Chlorophyta</taxon>
        <taxon>core chlorophytes</taxon>
        <taxon>Chlorophyceae</taxon>
        <taxon>CS clade</taxon>
        <taxon>Chlamydomonadales</taxon>
        <taxon>Volvocaceae</taxon>
        <taxon>Volvox</taxon>
    </lineage>
</organism>
<name>D8TKA9_VOLCA</name>
<dbReference type="SUPFAM" id="SSF51905">
    <property type="entry name" value="FAD/NAD(P)-binding domain"/>
    <property type="match status" value="1"/>
</dbReference>
<reference evidence="3 4" key="1">
    <citation type="journal article" date="2010" name="Science">
        <title>Genomic analysis of organismal complexity in the multicellular green alga Volvox carteri.</title>
        <authorList>
            <person name="Prochnik S.E."/>
            <person name="Umen J."/>
            <person name="Nedelcu A.M."/>
            <person name="Hallmann A."/>
            <person name="Miller S.M."/>
            <person name="Nishii I."/>
            <person name="Ferris P."/>
            <person name="Kuo A."/>
            <person name="Mitros T."/>
            <person name="Fritz-Laylin L.K."/>
            <person name="Hellsten U."/>
            <person name="Chapman J."/>
            <person name="Simakov O."/>
            <person name="Rensing S.A."/>
            <person name="Terry A."/>
            <person name="Pangilinan J."/>
            <person name="Kapitonov V."/>
            <person name="Jurka J."/>
            <person name="Salamov A."/>
            <person name="Shapiro H."/>
            <person name="Schmutz J."/>
            <person name="Grimwood J."/>
            <person name="Lindquist E."/>
            <person name="Lucas S."/>
            <person name="Grigoriev I.V."/>
            <person name="Schmitt R."/>
            <person name="Kirk D."/>
            <person name="Rokhsar D.S."/>
        </authorList>
    </citation>
    <scope>NUCLEOTIDE SEQUENCE [LARGE SCALE GENOMIC DNA]</scope>
    <source>
        <strain evidence="4">f. Nagariensis / Eve</strain>
    </source>
</reference>
<dbReference type="AlphaFoldDB" id="D8TKA9"/>
<feature type="region of interest" description="Disordered" evidence="1">
    <location>
        <begin position="115"/>
        <end position="165"/>
    </location>
</feature>
<dbReference type="EMBL" id="GL378325">
    <property type="protein sequence ID" value="EFJ52028.1"/>
    <property type="molecule type" value="Genomic_DNA"/>
</dbReference>
<feature type="domain" description="FAD dependent oxidoreductase" evidence="2">
    <location>
        <begin position="386"/>
        <end position="590"/>
    </location>
</feature>
<dbReference type="InterPro" id="IPR036188">
    <property type="entry name" value="FAD/NAD-bd_sf"/>
</dbReference>
<dbReference type="OrthoDB" id="534047at2759"/>
<dbReference type="GO" id="GO:0005737">
    <property type="term" value="C:cytoplasm"/>
    <property type="evidence" value="ECO:0007669"/>
    <property type="project" value="TreeGrafter"/>
</dbReference>
<feature type="domain" description="FAD dependent oxidoreductase" evidence="2">
    <location>
        <begin position="169"/>
        <end position="359"/>
    </location>
</feature>
<dbReference type="InParanoid" id="D8TKA9"/>
<proteinExistence type="predicted"/>
<evidence type="ECO:0000256" key="1">
    <source>
        <dbReference type="SAM" id="MobiDB-lite"/>
    </source>
</evidence>
<dbReference type="GeneID" id="9618039"/>
<protein>
    <recommendedName>
        <fullName evidence="2">FAD dependent oxidoreductase domain-containing protein</fullName>
    </recommendedName>
</protein>
<dbReference type="Gene3D" id="3.50.50.60">
    <property type="entry name" value="FAD/NAD(P)-binding domain"/>
    <property type="match status" value="2"/>
</dbReference>
<sequence length="630" mass="66266">MRLVEGCYCSAAAAAAAAVQAAPSASQTNPQATNQACAAAGSGKGLTGARSNEAMSAVAAFRGPRSAAMSSSLPSATGLAWQRLLNWTYAQELTGATRRLAIGWTFQRPSLGLMEPASQGLQKPGLSDRTSPEVDVGPQAFPDATKPITPRPAPSSNGRSRPSLPPAADVVIIGGGISGVSTAYHLRKSRPDLQVVLLEARQISHGATGRNGGLLWPALNAPWVKTAGRYGTTETSRMMAFELQCLSEVTQFIKEHGLEEEVRYGPFTDGGYYVYESKEEMEAELAELSIMQKFGIHTEVKPLSQRETSSLLGTDSYTGAVLQPGVARVWAARLVHALARMALEAGPAEGLVVSENTRVAAVTSLPCSTTLSPGVDLGVGRKLGDEEGATDFNKTAANNILSMARATAHAVTTEAGESILARRVVHCTNAYGSSLLPELRGALVPVRNHVAATKAPTASNGNGKGGSFPLDAAFFARGGYVYWSCREDGRVVVGGFRDVVPDLEWGVYDDALLNERVQEHLLSYLPERFPAVYGNGLDVDAEWSGILGFTRDRFPFVGPVPGSPGQFVAAGFSGHGMTRTFTCGRVLADMVSGLPYDPNFPATWVPAAGRFGPALPTVPGPEAAAGAVHL</sequence>
<gene>
    <name evidence="3" type="ORF">VOLCADRAFT_87151</name>
</gene>
<dbReference type="PANTHER" id="PTHR13847:SF260">
    <property type="entry name" value="FAD DEPENDENT OXIDOREDUCTASE DOMAIN-CONTAINING PROTEIN"/>
    <property type="match status" value="1"/>
</dbReference>
<dbReference type="Pfam" id="PF01266">
    <property type="entry name" value="DAO"/>
    <property type="match status" value="2"/>
</dbReference>